<gene>
    <name evidence="4" type="ORF">AUC69_13945</name>
</gene>
<proteinExistence type="predicted"/>
<evidence type="ECO:0000313" key="5">
    <source>
        <dbReference type="Proteomes" id="UP000094472"/>
    </source>
</evidence>
<sequence length="227" mass="23275">MIMANTLRIATLACAGLTAGALAAGGLVMSDSDSTRTASVTVAVALPHAVPSTNPAVDLAPSLPNTPPLPQRSPSVAPMNIANAKTDSQPKTLAEAAAIQVAAKPAAVRAGPSADAPLLYGFPAGRELREIGRDGDFVRVADVESGAQGWVARSALSSSMLTASIAQESKPVKRVKQASVEIDTPKPVTGIPSKQYRPMMLGGGSDEQARSSGSKTNFAAFLNRAFR</sequence>
<feature type="region of interest" description="Disordered" evidence="1">
    <location>
        <begin position="184"/>
        <end position="214"/>
    </location>
</feature>
<accession>A0A1E3VT33</accession>
<keyword evidence="2" id="KW-0732">Signal</keyword>
<dbReference type="EMBL" id="LPWF01000028">
    <property type="protein sequence ID" value="ODR96700.1"/>
    <property type="molecule type" value="Genomic_DNA"/>
</dbReference>
<comment type="caution">
    <text evidence="4">The sequence shown here is derived from an EMBL/GenBank/DDBJ whole genome shotgun (WGS) entry which is preliminary data.</text>
</comment>
<dbReference type="Gene3D" id="2.30.30.40">
    <property type="entry name" value="SH3 Domains"/>
    <property type="match status" value="1"/>
</dbReference>
<protein>
    <recommendedName>
        <fullName evidence="3">SH3b domain-containing protein</fullName>
    </recommendedName>
</protein>
<dbReference type="Proteomes" id="UP000094472">
    <property type="component" value="Unassembled WGS sequence"/>
</dbReference>
<organism evidence="4 5">
    <name type="scientific">Methyloceanibacter superfactus</name>
    <dbReference type="NCBI Taxonomy" id="1774969"/>
    <lineage>
        <taxon>Bacteria</taxon>
        <taxon>Pseudomonadati</taxon>
        <taxon>Pseudomonadota</taxon>
        <taxon>Alphaproteobacteria</taxon>
        <taxon>Hyphomicrobiales</taxon>
        <taxon>Hyphomicrobiaceae</taxon>
        <taxon>Methyloceanibacter</taxon>
    </lineage>
</organism>
<evidence type="ECO:0000256" key="1">
    <source>
        <dbReference type="SAM" id="MobiDB-lite"/>
    </source>
</evidence>
<dbReference type="Pfam" id="PF08239">
    <property type="entry name" value="SH3_3"/>
    <property type="match status" value="1"/>
</dbReference>
<name>A0A1E3VT33_9HYPH</name>
<feature type="domain" description="SH3b" evidence="3">
    <location>
        <begin position="106"/>
        <end position="157"/>
    </location>
</feature>
<evidence type="ECO:0000259" key="3">
    <source>
        <dbReference type="Pfam" id="PF08239"/>
    </source>
</evidence>
<feature type="signal peptide" evidence="2">
    <location>
        <begin position="1"/>
        <end position="23"/>
    </location>
</feature>
<evidence type="ECO:0000256" key="2">
    <source>
        <dbReference type="SAM" id="SignalP"/>
    </source>
</evidence>
<evidence type="ECO:0000313" key="4">
    <source>
        <dbReference type="EMBL" id="ODR96700.1"/>
    </source>
</evidence>
<reference evidence="4 5" key="1">
    <citation type="journal article" date="2016" name="Environ. Microbiol.">
        <title>New Methyloceanibacter diversity from North Sea sediments includes methanotroph containing solely the soluble methane monooxygenase.</title>
        <authorList>
            <person name="Vekeman B."/>
            <person name="Kerckhof F.M."/>
            <person name="Cremers G."/>
            <person name="de Vos P."/>
            <person name="Vandamme P."/>
            <person name="Boon N."/>
            <person name="Op den Camp H.J."/>
            <person name="Heylen K."/>
        </authorList>
    </citation>
    <scope>NUCLEOTIDE SEQUENCE [LARGE SCALE GENOMIC DNA]</scope>
    <source>
        <strain evidence="4 5">R-67175</strain>
    </source>
</reference>
<dbReference type="AlphaFoldDB" id="A0A1E3VT33"/>
<feature type="chain" id="PRO_5009138558" description="SH3b domain-containing protein" evidence="2">
    <location>
        <begin position="24"/>
        <end position="227"/>
    </location>
</feature>
<dbReference type="InterPro" id="IPR003646">
    <property type="entry name" value="SH3-like_bac-type"/>
</dbReference>
<keyword evidence="5" id="KW-1185">Reference proteome</keyword>
<feature type="region of interest" description="Disordered" evidence="1">
    <location>
        <begin position="57"/>
        <end position="77"/>
    </location>
</feature>